<dbReference type="PIRSF" id="PIRSF028777">
    <property type="entry name" value="UCP028777"/>
    <property type="match status" value="1"/>
</dbReference>
<dbReference type="PANTHER" id="PTHR42903">
    <property type="entry name" value="INNER MEMBRANE PROTEIN YCCF"/>
    <property type="match status" value="1"/>
</dbReference>
<feature type="domain" description="Inner membrane component" evidence="2">
    <location>
        <begin position="4"/>
        <end position="53"/>
    </location>
</feature>
<feature type="domain" description="Inner membrane component" evidence="2">
    <location>
        <begin position="68"/>
        <end position="118"/>
    </location>
</feature>
<proteinExistence type="predicted"/>
<dbReference type="Pfam" id="PF03733">
    <property type="entry name" value="YccF"/>
    <property type="match status" value="2"/>
</dbReference>
<dbReference type="KEGG" id="sfa:Sfla_2576"/>
<name>A0A8D4BGY4_STRFA</name>
<keyword evidence="1" id="KW-0472">Membrane</keyword>
<sequence length="130" mass="14101">MKTILNVIWLVLCGLWMFLGYIAAGLLLCITIIGIPFGVAAFRIGVYALWPFGYTVVDRHDAGGGSLVGNVLWVILAGWWLALGHIFTGIALCVTIIGIPLGIANFKLIPVSLMPFGKEIVRTDEPFATR</sequence>
<organism evidence="3 4">
    <name type="scientific">Streptomyces pratensis (strain ATCC 33331 / IAF-45CD)</name>
    <dbReference type="NCBI Taxonomy" id="591167"/>
    <lineage>
        <taxon>Bacteria</taxon>
        <taxon>Bacillati</taxon>
        <taxon>Actinomycetota</taxon>
        <taxon>Actinomycetes</taxon>
        <taxon>Kitasatosporales</taxon>
        <taxon>Streptomycetaceae</taxon>
        <taxon>Streptomyces</taxon>
    </lineage>
</organism>
<dbReference type="PANTHER" id="PTHR42903:SF1">
    <property type="entry name" value="INNER MEMBRANE PROTEIN YCCF"/>
    <property type="match status" value="1"/>
</dbReference>
<keyword evidence="1" id="KW-0812">Transmembrane</keyword>
<evidence type="ECO:0000313" key="4">
    <source>
        <dbReference type="Proteomes" id="UP000002066"/>
    </source>
</evidence>
<dbReference type="OrthoDB" id="3238663at2"/>
<accession>A0A8D4BGY4</accession>
<evidence type="ECO:0000256" key="1">
    <source>
        <dbReference type="SAM" id="Phobius"/>
    </source>
</evidence>
<reference evidence="3 4" key="1">
    <citation type="submission" date="2011-01" db="EMBL/GenBank/DDBJ databases">
        <title>Complete sequence of chromosome of Streptomyces flavogriseus ATCC 33331.</title>
        <authorList>
            <consortium name="US DOE Joint Genome Institute"/>
            <person name="Lucas S."/>
            <person name="Copeland A."/>
            <person name="Lapidus A."/>
            <person name="Cheng J.-F."/>
            <person name="Goodwin L."/>
            <person name="Pitluck S."/>
            <person name="Davenport K."/>
            <person name="Detter J.C."/>
            <person name="Han C."/>
            <person name="Tapia R."/>
            <person name="Land M."/>
            <person name="Hauser L."/>
            <person name="Kyrpides N."/>
            <person name="Ivanova N."/>
            <person name="Ovchinnikova G."/>
            <person name="Pagani I."/>
            <person name="Brumm P."/>
            <person name="Mead D."/>
            <person name="Woyke T."/>
        </authorList>
    </citation>
    <scope>NUCLEOTIDE SEQUENCE [LARGE SCALE GENOMIC DNA]</scope>
    <source>
        <strain evidence="4">ATCC 33331 / IAF-45CD</strain>
    </source>
</reference>
<gene>
    <name evidence="3" type="ordered locus">Sfla_2576</name>
</gene>
<feature type="transmembrane region" description="Helical" evidence="1">
    <location>
        <begin position="30"/>
        <end position="50"/>
    </location>
</feature>
<dbReference type="EMBL" id="CP002475">
    <property type="protein sequence ID" value="ADW04005.1"/>
    <property type="molecule type" value="Genomic_DNA"/>
</dbReference>
<dbReference type="Proteomes" id="UP000002066">
    <property type="component" value="Chromosome"/>
</dbReference>
<dbReference type="InterPro" id="IPR052937">
    <property type="entry name" value="Inner_membrane_protein"/>
</dbReference>
<keyword evidence="1" id="KW-1133">Transmembrane helix</keyword>
<feature type="transmembrane region" description="Helical" evidence="1">
    <location>
        <begin position="62"/>
        <end position="80"/>
    </location>
</feature>
<feature type="transmembrane region" description="Helical" evidence="1">
    <location>
        <begin position="86"/>
        <end position="106"/>
    </location>
</feature>
<dbReference type="GO" id="GO:0005886">
    <property type="term" value="C:plasma membrane"/>
    <property type="evidence" value="ECO:0007669"/>
    <property type="project" value="TreeGrafter"/>
</dbReference>
<dbReference type="NCBIfam" id="NF008740">
    <property type="entry name" value="PRK11770.1-2"/>
    <property type="match status" value="1"/>
</dbReference>
<evidence type="ECO:0000259" key="2">
    <source>
        <dbReference type="Pfam" id="PF03733"/>
    </source>
</evidence>
<dbReference type="InterPro" id="IPR005185">
    <property type="entry name" value="YccF"/>
</dbReference>
<dbReference type="InterPro" id="IPR031308">
    <property type="entry name" value="UCP028777"/>
</dbReference>
<protein>
    <recommendedName>
        <fullName evidence="2">Inner membrane component domain-containing protein</fullName>
    </recommendedName>
</protein>
<evidence type="ECO:0000313" key="3">
    <source>
        <dbReference type="EMBL" id="ADW04005.1"/>
    </source>
</evidence>
<feature type="transmembrane region" description="Helical" evidence="1">
    <location>
        <begin position="7"/>
        <end position="24"/>
    </location>
</feature>
<dbReference type="AlphaFoldDB" id="A0A8D4BGY4"/>